<keyword evidence="6" id="KW-1185">Reference proteome</keyword>
<dbReference type="SUPFAM" id="SSF55931">
    <property type="entry name" value="Glutamine synthetase/guanido kinase"/>
    <property type="match status" value="1"/>
</dbReference>
<evidence type="ECO:0000313" key="5">
    <source>
        <dbReference type="EMBL" id="OUJ18284.1"/>
    </source>
</evidence>
<evidence type="ECO:0000256" key="3">
    <source>
        <dbReference type="ARBA" id="ARBA00022840"/>
    </source>
</evidence>
<dbReference type="InterPro" id="IPR006336">
    <property type="entry name" value="GCS2"/>
</dbReference>
<comment type="similarity">
    <text evidence="4">Belongs to the glutamate--cysteine ligase type 2 family. YbdK subfamily.</text>
</comment>
<keyword evidence="2 4" id="KW-0547">Nucleotide-binding</keyword>
<keyword evidence="1 4" id="KW-0436">Ligase</keyword>
<dbReference type="InterPro" id="IPR014746">
    <property type="entry name" value="Gln_synth/guanido_kin_cat_dom"/>
</dbReference>
<name>A0A1Y3GDK6_9EURY</name>
<reference evidence="5 6" key="1">
    <citation type="submission" date="2016-12" db="EMBL/GenBank/DDBJ databases">
        <title>Discovery of methanogenic haloarchaea.</title>
        <authorList>
            <person name="Sorokin D.Y."/>
            <person name="Makarova K.S."/>
            <person name="Abbas B."/>
            <person name="Ferrer M."/>
            <person name="Golyshin P.N."/>
        </authorList>
    </citation>
    <scope>NUCLEOTIDE SEQUENCE [LARGE SCALE GENOMIC DNA]</scope>
    <source>
        <strain evidence="5">AMET1</strain>
    </source>
</reference>
<dbReference type="NCBIfam" id="TIGR02050">
    <property type="entry name" value="gshA_cyan_rel"/>
    <property type="match status" value="1"/>
</dbReference>
<dbReference type="EC" id="6.3.2.2" evidence="4"/>
<dbReference type="Gene3D" id="3.30.590.20">
    <property type="match status" value="1"/>
</dbReference>
<dbReference type="GO" id="GO:0005524">
    <property type="term" value="F:ATP binding"/>
    <property type="evidence" value="ECO:0007669"/>
    <property type="project" value="UniProtKB-KW"/>
</dbReference>
<dbReference type="Pfam" id="PF04107">
    <property type="entry name" value="GCS2"/>
    <property type="match status" value="1"/>
</dbReference>
<dbReference type="PANTHER" id="PTHR36510">
    <property type="entry name" value="GLUTAMATE--CYSTEINE LIGASE 2-RELATED"/>
    <property type="match status" value="1"/>
</dbReference>
<dbReference type="GO" id="GO:0004357">
    <property type="term" value="F:glutamate-cysteine ligase activity"/>
    <property type="evidence" value="ECO:0007669"/>
    <property type="project" value="UniProtKB-UniRule"/>
</dbReference>
<dbReference type="RefSeq" id="WP_086637573.1">
    <property type="nucleotide sequence ID" value="NZ_MRZU01000004.1"/>
</dbReference>
<gene>
    <name evidence="4" type="primary">gshA</name>
    <name evidence="5" type="ORF">AMET1_1195</name>
</gene>
<evidence type="ECO:0000256" key="2">
    <source>
        <dbReference type="ARBA" id="ARBA00022741"/>
    </source>
</evidence>
<accession>A0A1Y3GDK6</accession>
<dbReference type="InterPro" id="IPR050141">
    <property type="entry name" value="GCL_type2/YbdK_subfam"/>
</dbReference>
<organism evidence="5 6">
    <name type="scientific">Methanonatronarchaeum thermophilum</name>
    <dbReference type="NCBI Taxonomy" id="1927129"/>
    <lineage>
        <taxon>Archaea</taxon>
        <taxon>Methanobacteriati</taxon>
        <taxon>Methanobacteriota</taxon>
        <taxon>Methanonatronarchaeia</taxon>
        <taxon>Methanonatronarchaeales</taxon>
        <taxon>Methanonatronarchaeaceae</taxon>
        <taxon>Methanonatronarchaeum</taxon>
    </lineage>
</organism>
<dbReference type="NCBIfam" id="NF010039">
    <property type="entry name" value="PRK13515.1"/>
    <property type="match status" value="1"/>
</dbReference>
<dbReference type="InterPro" id="IPR011793">
    <property type="entry name" value="YbdK"/>
</dbReference>
<comment type="catalytic activity">
    <reaction evidence="4">
        <text>L-cysteine + L-glutamate + ATP = gamma-L-glutamyl-L-cysteine + ADP + phosphate + H(+)</text>
        <dbReference type="Rhea" id="RHEA:13285"/>
        <dbReference type="ChEBI" id="CHEBI:15378"/>
        <dbReference type="ChEBI" id="CHEBI:29985"/>
        <dbReference type="ChEBI" id="CHEBI:30616"/>
        <dbReference type="ChEBI" id="CHEBI:35235"/>
        <dbReference type="ChEBI" id="CHEBI:43474"/>
        <dbReference type="ChEBI" id="CHEBI:58173"/>
        <dbReference type="ChEBI" id="CHEBI:456216"/>
        <dbReference type="EC" id="6.3.2.2"/>
    </reaction>
</comment>
<dbReference type="PANTHER" id="PTHR36510:SF1">
    <property type="entry name" value="GLUTAMATE--CYSTEINE LIGASE 2-RELATED"/>
    <property type="match status" value="1"/>
</dbReference>
<protein>
    <recommendedName>
        <fullName evidence="4">Glutamate--cysteine ligase</fullName>
        <ecNumber evidence="4">6.3.2.2</ecNumber>
    </recommendedName>
    <alternativeName>
        <fullName evidence="4">Gamma-glutamylcysteine synthetase</fullName>
        <shortName evidence="4">GCS</shortName>
        <shortName evidence="4">Gamma-GCS</shortName>
    </alternativeName>
</protein>
<keyword evidence="3 4" id="KW-0067">ATP-binding</keyword>
<comment type="function">
    <text evidence="4">Catalyzes the synthesis of gamma-glutamylcysteine (gamma-GC), the main low-molecular-weight thiol compound instead of glutathione in halophilic archaea.</text>
</comment>
<dbReference type="HAMAP" id="MF_01609">
    <property type="entry name" value="Glu_cys_ligase_2"/>
    <property type="match status" value="1"/>
</dbReference>
<comment type="caution">
    <text evidence="5">The sequence shown here is derived from an EMBL/GenBank/DDBJ whole genome shotgun (WGS) entry which is preliminary data.</text>
</comment>
<evidence type="ECO:0000256" key="1">
    <source>
        <dbReference type="ARBA" id="ARBA00022598"/>
    </source>
</evidence>
<evidence type="ECO:0000256" key="4">
    <source>
        <dbReference type="HAMAP-Rule" id="MF_01609"/>
    </source>
</evidence>
<sequence length="374" mass="43452">MTRFGESEPYSIGIEEEFQIVDPDTWGLVSRADEMLECAEPIRDNLRTELFQSILEIATDVCSDIDEARGNIWKLRNKLSTFTKQKGYRLAASGTHPFAEWKEQDVTDQERYKEVIEDLRWTGKRELIFGQHVHVGVRNKEEAIFITNTIKNFLPHILAISTNSPFWQKEDTGLKSTRIRIFDSLPRTGLPMHFKGWKHYKQVEKRLIKGGSIDDVTMIWWDVRPRADLGTVEIRIADLPTKIDESIALAALTQALVYKLSKVYQNRSDQLPYQLDQEIIKENRWRALRDGLDGSFIKRKNGEVYEIPVQKEIYKMLEFVDDAVQDLGLKKEINLIEKNAKQKYTGADRQIKTYRETNSLKEVVKQSSKLTMPP</sequence>
<proteinExistence type="inferred from homology"/>
<dbReference type="EMBL" id="MRZU01000004">
    <property type="protein sequence ID" value="OUJ18284.1"/>
    <property type="molecule type" value="Genomic_DNA"/>
</dbReference>
<dbReference type="OrthoDB" id="287652at2157"/>
<evidence type="ECO:0000313" key="6">
    <source>
        <dbReference type="Proteomes" id="UP000195137"/>
    </source>
</evidence>
<dbReference type="GO" id="GO:0042398">
    <property type="term" value="P:modified amino acid biosynthetic process"/>
    <property type="evidence" value="ECO:0007669"/>
    <property type="project" value="InterPro"/>
</dbReference>
<dbReference type="AlphaFoldDB" id="A0A1Y3GDK6"/>
<dbReference type="Proteomes" id="UP000195137">
    <property type="component" value="Unassembled WGS sequence"/>
</dbReference>